<reference evidence="2" key="1">
    <citation type="submission" date="2022-08" db="UniProtKB">
        <authorList>
            <consortium name="EnsemblMetazoa"/>
        </authorList>
    </citation>
    <scope>IDENTIFICATION</scope>
</reference>
<name>A0A8W7PV83_ANOCL</name>
<evidence type="ECO:0000256" key="1">
    <source>
        <dbReference type="SAM" id="Phobius"/>
    </source>
</evidence>
<keyword evidence="1" id="KW-0812">Transmembrane</keyword>
<accession>A0A8W7PV83</accession>
<keyword evidence="1" id="KW-0472">Membrane</keyword>
<protein>
    <submittedName>
        <fullName evidence="2">Uncharacterized protein</fullName>
    </submittedName>
</protein>
<keyword evidence="1" id="KW-1133">Transmembrane helix</keyword>
<feature type="transmembrane region" description="Helical" evidence="1">
    <location>
        <begin position="67"/>
        <end position="98"/>
    </location>
</feature>
<organism evidence="2">
    <name type="scientific">Anopheles coluzzii</name>
    <name type="common">African malaria mosquito</name>
    <dbReference type="NCBI Taxonomy" id="1518534"/>
    <lineage>
        <taxon>Eukaryota</taxon>
        <taxon>Metazoa</taxon>
        <taxon>Ecdysozoa</taxon>
        <taxon>Arthropoda</taxon>
        <taxon>Hexapoda</taxon>
        <taxon>Insecta</taxon>
        <taxon>Pterygota</taxon>
        <taxon>Neoptera</taxon>
        <taxon>Endopterygota</taxon>
        <taxon>Diptera</taxon>
        <taxon>Nematocera</taxon>
        <taxon>Culicoidea</taxon>
        <taxon>Culicidae</taxon>
        <taxon>Anophelinae</taxon>
        <taxon>Anopheles</taxon>
    </lineage>
</organism>
<proteinExistence type="predicted"/>
<dbReference type="EnsemblMetazoa" id="ACOM037788-RA">
    <property type="protein sequence ID" value="ACOM037788-PA.1"/>
    <property type="gene ID" value="ACOM037788"/>
</dbReference>
<evidence type="ECO:0000313" key="2">
    <source>
        <dbReference type="EnsemblMetazoa" id="ACOM037788-PA.1"/>
    </source>
</evidence>
<dbReference type="AlphaFoldDB" id="A0A8W7PV83"/>
<sequence length="220" mass="25087">MWASRELMAVAVAAEEEEHDASVRVVHHVAADRGQHGRGQVVLADRDDLRRFRLDRARHVVDVRRQLVMVMMVMILLLLMMMVLVVLVVVVVVMWIAFRIAERVCRAVVVSVVRSNHVELPNARHALERLPERGELVQLDANATALLHILALLRPERAGSVGQGGGVRCRHRHRHRVVVLQLGDGQLALERTTPRRTAEIRLQRDRIDWRDDTVMLLVLL</sequence>
<dbReference type="Proteomes" id="UP000075882">
    <property type="component" value="Unassembled WGS sequence"/>
</dbReference>